<dbReference type="EMBL" id="CP017827">
    <property type="protein sequence ID" value="APA15418.1"/>
    <property type="molecule type" value="Genomic_DNA"/>
</dbReference>
<proteinExistence type="predicted"/>
<evidence type="ECO:0000313" key="3">
    <source>
        <dbReference type="Proteomes" id="UP000177798"/>
    </source>
</evidence>
<dbReference type="Proteomes" id="UP000177798">
    <property type="component" value="Chromosome 14"/>
</dbReference>
<reference evidence="3" key="1">
    <citation type="journal article" date="2017" name="Genome Biol. Evol.">
        <title>The complete genome sequence of the phytopathogenic fungus Sclerotinia sclerotiorum reveals insights into the genome architecture of broad host range pathogens.</title>
        <authorList>
            <person name="Derbyshire M."/>
            <person name="Denton-Giles M."/>
            <person name="Hegedus D."/>
            <person name="Seifbarghy S."/>
            <person name="Rollins J."/>
            <person name="van Kan J."/>
            <person name="Seidl M.F."/>
            <person name="Faino L."/>
            <person name="Mbengue M."/>
            <person name="Navaud O."/>
            <person name="Raffaele S."/>
            <person name="Hammond-Kosack K."/>
            <person name="Heard S."/>
            <person name="Oliver R."/>
        </authorList>
    </citation>
    <scope>NUCLEOTIDE SEQUENCE [LARGE SCALE GENOMIC DNA]</scope>
    <source>
        <strain evidence="3">ATCC 18683 / 1980 / Ss-1</strain>
    </source>
</reference>
<evidence type="ECO:0000313" key="2">
    <source>
        <dbReference type="EMBL" id="APA15418.1"/>
    </source>
</evidence>
<gene>
    <name evidence="2" type="ORF">sscle_14g101880</name>
</gene>
<dbReference type="AlphaFoldDB" id="A0A1D9QKG0"/>
<feature type="region of interest" description="Disordered" evidence="1">
    <location>
        <begin position="582"/>
        <end position="617"/>
    </location>
</feature>
<feature type="compositionally biased region" description="Acidic residues" evidence="1">
    <location>
        <begin position="582"/>
        <end position="599"/>
    </location>
</feature>
<dbReference type="VEuPathDB" id="FungiDB:sscle_14g101880"/>
<sequence>MQQTLIQVYNSTTEMNAMQKNKSITIPEHYPVPVSKKETKSLIGWAFNSNWLFSSCSTTSTTYQQRKKTRFTDVTADAIVADDDSEIDVDSKIVPRAWIRMRGISTKQSRRFGSWKYSFRPISVVPDSSPIFEVCRNGDVSEVIRLIQSAWREHNSSQLATYAQTYVDGCLLKEFRAMNVTLGTDGMLHQTALHVASSVPSERNRWDLDSAPLRPLRYFNKLSHNSDALSTIRVLVEVGKCDPMQHPRWPETPLHAYRGEAEPFNYMLTQEEFFVSIDPQEPNDTYVLGDHVFYNSDLSETIVNYMMEISTIFSESRRLKDGFPRCPDALYRLLSLLTDNLHDRRDIHTCTATISFISALLEMRVDVHRKDKFFGSPLSWVIQSDVYNDRSYSTVMENLPSLIMTWFGFLRKFDYDLQDYILQEWEYYQRCIIDPLGRWGFWYMHIFHARNTENISCKFEWCDYRHHYRNMFLQIRKNRMPGAWDDDVNRGLSYLPVHRFLHDEATAFRIRRPHRSPDFEMSFGIGPLIDGEQKFSHKGSLMRRMLTCNCHFFWDIRCPHEPSFGKYNAETGKMDSCEHLEEESNGGCEDSCEDDDNNDGEGQKDKDVQEGNSESQCESDYYCCEHCGRGY</sequence>
<protein>
    <submittedName>
        <fullName evidence="2">Uncharacterized protein</fullName>
    </submittedName>
</protein>
<name>A0A1D9QKG0_SCLS1</name>
<evidence type="ECO:0000256" key="1">
    <source>
        <dbReference type="SAM" id="MobiDB-lite"/>
    </source>
</evidence>
<organism evidence="2 3">
    <name type="scientific">Sclerotinia sclerotiorum (strain ATCC 18683 / 1980 / Ss-1)</name>
    <name type="common">White mold</name>
    <name type="synonym">Whetzelinia sclerotiorum</name>
    <dbReference type="NCBI Taxonomy" id="665079"/>
    <lineage>
        <taxon>Eukaryota</taxon>
        <taxon>Fungi</taxon>
        <taxon>Dikarya</taxon>
        <taxon>Ascomycota</taxon>
        <taxon>Pezizomycotina</taxon>
        <taxon>Leotiomycetes</taxon>
        <taxon>Helotiales</taxon>
        <taxon>Sclerotiniaceae</taxon>
        <taxon>Sclerotinia</taxon>
    </lineage>
</organism>
<dbReference type="OrthoDB" id="3200163at2759"/>
<accession>A0A1D9QKG0</accession>